<evidence type="ECO:0000256" key="8">
    <source>
        <dbReference type="SAM" id="MobiDB-lite"/>
    </source>
</evidence>
<dbReference type="EMBL" id="AP019377">
    <property type="protein sequence ID" value="BBH91841.1"/>
    <property type="molecule type" value="Genomic_DNA"/>
</dbReference>
<feature type="region of interest" description="Disordered" evidence="8">
    <location>
        <begin position="1"/>
        <end position="40"/>
    </location>
</feature>
<dbReference type="SUPFAM" id="SSF161098">
    <property type="entry name" value="MetI-like"/>
    <property type="match status" value="1"/>
</dbReference>
<keyword evidence="6 7" id="KW-0472">Membrane</keyword>
<accession>A0A455SXD9</accession>
<evidence type="ECO:0000313" key="10">
    <source>
        <dbReference type="EMBL" id="BBH91841.1"/>
    </source>
</evidence>
<dbReference type="PANTHER" id="PTHR30151">
    <property type="entry name" value="ALKANE SULFONATE ABC TRANSPORTER-RELATED, MEMBRANE SUBUNIT"/>
    <property type="match status" value="1"/>
</dbReference>
<dbReference type="PANTHER" id="PTHR30151:SF20">
    <property type="entry name" value="ABC TRANSPORTER PERMEASE PROTEIN HI_0355-RELATED"/>
    <property type="match status" value="1"/>
</dbReference>
<proteinExistence type="inferred from homology"/>
<keyword evidence="3" id="KW-1003">Cell membrane</keyword>
<feature type="transmembrane region" description="Helical" evidence="7">
    <location>
        <begin position="146"/>
        <end position="167"/>
    </location>
</feature>
<dbReference type="InterPro" id="IPR035906">
    <property type="entry name" value="MetI-like_sf"/>
</dbReference>
<dbReference type="InterPro" id="IPR000515">
    <property type="entry name" value="MetI-like"/>
</dbReference>
<feature type="transmembrane region" description="Helical" evidence="7">
    <location>
        <begin position="208"/>
        <end position="231"/>
    </location>
</feature>
<feature type="transmembrane region" description="Helical" evidence="7">
    <location>
        <begin position="52"/>
        <end position="73"/>
    </location>
</feature>
<feature type="transmembrane region" description="Helical" evidence="7">
    <location>
        <begin position="116"/>
        <end position="134"/>
    </location>
</feature>
<keyword evidence="4 7" id="KW-0812">Transmembrane</keyword>
<evidence type="ECO:0000256" key="1">
    <source>
        <dbReference type="ARBA" id="ARBA00004651"/>
    </source>
</evidence>
<evidence type="ECO:0000256" key="5">
    <source>
        <dbReference type="ARBA" id="ARBA00022989"/>
    </source>
</evidence>
<evidence type="ECO:0000256" key="7">
    <source>
        <dbReference type="RuleBase" id="RU363032"/>
    </source>
</evidence>
<evidence type="ECO:0000256" key="3">
    <source>
        <dbReference type="ARBA" id="ARBA00022475"/>
    </source>
</evidence>
<sequence length="300" mass="31698">MMGIDTSSTSSKRLPLTLPSHQGRQRQGGEREELPTLAIAPMPKTSRARRRASALSVVPPLVVAAVLLSLWYLGTAYGHINPLFLPAPSDVWQRLLDGLSSGLYEVNALATIEESLLGFLLAVVIGLPLGYGLAKSRLIAATVQPYLAAGQAIPAIVIAPFLVLWLGYTLLPTVILCMLVVLFPMVITTALGVRTIDRSILDAARVDGAAGWSLLTAIEFPLALPAIMAAVRTGLTLSITGALVGEFVAGGNQGLGGLILQGQHQYDTPFMFATLALLAALAAVYYGLAWLLSKLAEAVY</sequence>
<protein>
    <submittedName>
        <fullName evidence="10">Riboflavin transport system permease protein RibX</fullName>
    </submittedName>
</protein>
<evidence type="ECO:0000256" key="2">
    <source>
        <dbReference type="ARBA" id="ARBA00022448"/>
    </source>
</evidence>
<dbReference type="GO" id="GO:0055085">
    <property type="term" value="P:transmembrane transport"/>
    <property type="evidence" value="ECO:0007669"/>
    <property type="project" value="InterPro"/>
</dbReference>
<gene>
    <name evidence="10" type="primary">ribX</name>
    <name evidence="10" type="ORF">KTA_00400</name>
</gene>
<dbReference type="CDD" id="cd06261">
    <property type="entry name" value="TM_PBP2"/>
    <property type="match status" value="1"/>
</dbReference>
<feature type="compositionally biased region" description="Polar residues" evidence="8">
    <location>
        <begin position="1"/>
        <end position="12"/>
    </location>
</feature>
<evidence type="ECO:0000256" key="4">
    <source>
        <dbReference type="ARBA" id="ARBA00022692"/>
    </source>
</evidence>
<dbReference type="GO" id="GO:0005886">
    <property type="term" value="C:plasma membrane"/>
    <property type="evidence" value="ECO:0007669"/>
    <property type="project" value="UniProtKB-SubCell"/>
</dbReference>
<feature type="transmembrane region" description="Helical" evidence="7">
    <location>
        <begin position="173"/>
        <end position="196"/>
    </location>
</feature>
<feature type="domain" description="ABC transmembrane type-1" evidence="9">
    <location>
        <begin position="108"/>
        <end position="296"/>
    </location>
</feature>
<dbReference type="PROSITE" id="PS50928">
    <property type="entry name" value="ABC_TM1"/>
    <property type="match status" value="1"/>
</dbReference>
<feature type="transmembrane region" description="Helical" evidence="7">
    <location>
        <begin position="270"/>
        <end position="292"/>
    </location>
</feature>
<dbReference type="Pfam" id="PF00528">
    <property type="entry name" value="BPD_transp_1"/>
    <property type="match status" value="1"/>
</dbReference>
<dbReference type="AlphaFoldDB" id="A0A455SXD9"/>
<reference evidence="10" key="1">
    <citation type="submission" date="2018-12" db="EMBL/GenBank/DDBJ databases">
        <title>Novel natural products biosynthetic potential of the class Ktedonobacteria.</title>
        <authorList>
            <person name="Zheng Y."/>
            <person name="Saitou A."/>
            <person name="Wang C.M."/>
            <person name="Toyoda A."/>
            <person name="Minakuchi Y."/>
            <person name="Sekiguchi Y."/>
            <person name="Ueda K."/>
            <person name="Takano H."/>
            <person name="Sakai Y."/>
            <person name="Yokota A."/>
            <person name="Yabe S."/>
        </authorList>
    </citation>
    <scope>NUCLEOTIDE SEQUENCE</scope>
    <source>
        <strain evidence="10">A3-2</strain>
    </source>
</reference>
<organism evidence="10">
    <name type="scientific">Thermogemmatispora argillosa</name>
    <dbReference type="NCBI Taxonomy" id="2045280"/>
    <lineage>
        <taxon>Bacteria</taxon>
        <taxon>Bacillati</taxon>
        <taxon>Chloroflexota</taxon>
        <taxon>Ktedonobacteria</taxon>
        <taxon>Thermogemmatisporales</taxon>
        <taxon>Thermogemmatisporaceae</taxon>
        <taxon>Thermogemmatispora</taxon>
    </lineage>
</organism>
<comment type="subcellular location">
    <subcellularLocation>
        <location evidence="1 7">Cell membrane</location>
        <topology evidence="1 7">Multi-pass membrane protein</topology>
    </subcellularLocation>
</comment>
<keyword evidence="2 7" id="KW-0813">Transport</keyword>
<evidence type="ECO:0000259" key="9">
    <source>
        <dbReference type="PROSITE" id="PS50928"/>
    </source>
</evidence>
<comment type="similarity">
    <text evidence="7">Belongs to the binding-protein-dependent transport system permease family.</text>
</comment>
<evidence type="ECO:0000256" key="6">
    <source>
        <dbReference type="ARBA" id="ARBA00023136"/>
    </source>
</evidence>
<name>A0A455SXD9_9CHLR</name>
<dbReference type="Gene3D" id="1.10.3720.10">
    <property type="entry name" value="MetI-like"/>
    <property type="match status" value="1"/>
</dbReference>
<keyword evidence="5 7" id="KW-1133">Transmembrane helix</keyword>